<dbReference type="FunFam" id="2.160.20.10:FF:000004">
    <property type="entry name" value="Pectin lyase-like superfamily protein"/>
    <property type="match status" value="1"/>
</dbReference>
<dbReference type="GO" id="GO:0005975">
    <property type="term" value="P:carbohydrate metabolic process"/>
    <property type="evidence" value="ECO:0007669"/>
    <property type="project" value="InterPro"/>
</dbReference>
<keyword evidence="6 9" id="KW-0326">Glycosidase</keyword>
<dbReference type="Gene3D" id="2.160.20.10">
    <property type="entry name" value="Single-stranded right-handed beta-helix, Pectin lyase-like"/>
    <property type="match status" value="1"/>
</dbReference>
<feature type="transmembrane region" description="Helical" evidence="10">
    <location>
        <begin position="81"/>
        <end position="106"/>
    </location>
</feature>
<keyword evidence="7" id="KW-0961">Cell wall biogenesis/degradation</keyword>
<evidence type="ECO:0000256" key="5">
    <source>
        <dbReference type="ARBA" id="ARBA00022801"/>
    </source>
</evidence>
<evidence type="ECO:0000256" key="9">
    <source>
        <dbReference type="RuleBase" id="RU361169"/>
    </source>
</evidence>
<evidence type="ECO:0000256" key="1">
    <source>
        <dbReference type="ARBA" id="ARBA00004191"/>
    </source>
</evidence>
<evidence type="ECO:0000256" key="7">
    <source>
        <dbReference type="ARBA" id="ARBA00023316"/>
    </source>
</evidence>
<evidence type="ECO:0000256" key="2">
    <source>
        <dbReference type="ARBA" id="ARBA00008834"/>
    </source>
</evidence>
<dbReference type="InterPro" id="IPR012334">
    <property type="entry name" value="Pectin_lyas_fold"/>
</dbReference>
<dbReference type="PROSITE" id="PS00502">
    <property type="entry name" value="POLYGALACTURONASE"/>
    <property type="match status" value="1"/>
</dbReference>
<keyword evidence="5 9" id="KW-0378">Hydrolase</keyword>
<accession>A0A7J7CXB9</accession>
<evidence type="ECO:0000313" key="11">
    <source>
        <dbReference type="EMBL" id="KAF5738733.1"/>
    </source>
</evidence>
<evidence type="ECO:0000256" key="4">
    <source>
        <dbReference type="ARBA" id="ARBA00022525"/>
    </source>
</evidence>
<proteinExistence type="inferred from homology"/>
<evidence type="ECO:0000256" key="8">
    <source>
        <dbReference type="PROSITE-ProRule" id="PRU10052"/>
    </source>
</evidence>
<keyword evidence="3" id="KW-0134">Cell wall</keyword>
<evidence type="ECO:0000256" key="10">
    <source>
        <dbReference type="SAM" id="Phobius"/>
    </source>
</evidence>
<dbReference type="InterPro" id="IPR000743">
    <property type="entry name" value="Glyco_hydro_28"/>
</dbReference>
<keyword evidence="12" id="KW-1185">Reference proteome</keyword>
<dbReference type="InParanoid" id="A0A7J7CXB9"/>
<dbReference type="EMBL" id="JAAARO010000013">
    <property type="protein sequence ID" value="KAF5738733.1"/>
    <property type="molecule type" value="Genomic_DNA"/>
</dbReference>
<keyword evidence="10" id="KW-1133">Transmembrane helix</keyword>
<sequence>MRWRPSRLSSGGRLSYGGGDLCVCGEQSIFSSSMCQIRFLSAPSGARMRADDRHNPDSVQMLLHECFCIRFQRQNTYRSRFTNTIGFTLIVSVLVVFAAICFHASLVGAARHAPPDSAPEPVDAPELKSQPRGLVFDVTHHGAVDDGDTESGSGFLAAWKAACDHGERATFYVPEGKYHVGPVEFSGPCKNNQSPKIVIRGNLIAPSKLQSFPSKTWIQFSHLNRFSITGDLDKTNFDARGAVEAWKQHSCQHSSRCKTLIPSLKFDHVSHGTIRNISLSNAKGFHLVIHESSNVNVHNVIVSSPEDSPNTDGIHVSHSSNINISSSTIGVGDDCVSIIAGSVNVTVYDVTCNPGHGISIGSLGKTKNEEDVSGISVKKCKIKKTKNGIRIKTWAGSTSSNAYNMTFDDIELTDVSNPIIIDQKYCPNHKCDTSKPSKVKIKDVTFKNVRGTYKSDYAVSLLCSPSVPCENVKLVDINLTPTHEEDDEDWREGNLNLNGAIDGLQVINSNF</sequence>
<dbReference type="GO" id="GO:0071555">
    <property type="term" value="P:cell wall organization"/>
    <property type="evidence" value="ECO:0007669"/>
    <property type="project" value="UniProtKB-KW"/>
</dbReference>
<evidence type="ECO:0000256" key="6">
    <source>
        <dbReference type="ARBA" id="ARBA00023295"/>
    </source>
</evidence>
<organism evidence="11 12">
    <name type="scientific">Tripterygium wilfordii</name>
    <name type="common">Thunder God vine</name>
    <dbReference type="NCBI Taxonomy" id="458696"/>
    <lineage>
        <taxon>Eukaryota</taxon>
        <taxon>Viridiplantae</taxon>
        <taxon>Streptophyta</taxon>
        <taxon>Embryophyta</taxon>
        <taxon>Tracheophyta</taxon>
        <taxon>Spermatophyta</taxon>
        <taxon>Magnoliopsida</taxon>
        <taxon>eudicotyledons</taxon>
        <taxon>Gunneridae</taxon>
        <taxon>Pentapetalae</taxon>
        <taxon>rosids</taxon>
        <taxon>fabids</taxon>
        <taxon>Celastrales</taxon>
        <taxon>Celastraceae</taxon>
        <taxon>Tripterygium</taxon>
    </lineage>
</organism>
<reference evidence="11 12" key="1">
    <citation type="journal article" date="2020" name="Nat. Commun.">
        <title>Genome of Tripterygium wilfordii and identification of cytochrome P450 involved in triptolide biosynthesis.</title>
        <authorList>
            <person name="Tu L."/>
            <person name="Su P."/>
            <person name="Zhang Z."/>
            <person name="Gao L."/>
            <person name="Wang J."/>
            <person name="Hu T."/>
            <person name="Zhou J."/>
            <person name="Zhang Y."/>
            <person name="Zhao Y."/>
            <person name="Liu Y."/>
            <person name="Song Y."/>
            <person name="Tong Y."/>
            <person name="Lu Y."/>
            <person name="Yang J."/>
            <person name="Xu C."/>
            <person name="Jia M."/>
            <person name="Peters R.J."/>
            <person name="Huang L."/>
            <person name="Gao W."/>
        </authorList>
    </citation>
    <scope>NUCLEOTIDE SEQUENCE [LARGE SCALE GENOMIC DNA]</scope>
    <source>
        <strain evidence="12">cv. XIE 37</strain>
        <tissue evidence="11">Leaf</tissue>
    </source>
</reference>
<protein>
    <submittedName>
        <fullName evidence="11">Polygalacturonase-like</fullName>
    </submittedName>
</protein>
<keyword evidence="10" id="KW-0812">Transmembrane</keyword>
<dbReference type="InterPro" id="IPR011050">
    <property type="entry name" value="Pectin_lyase_fold/virulence"/>
</dbReference>
<dbReference type="InterPro" id="IPR006626">
    <property type="entry name" value="PbH1"/>
</dbReference>
<dbReference type="Pfam" id="PF00295">
    <property type="entry name" value="Glyco_hydro_28"/>
    <property type="match status" value="1"/>
</dbReference>
<evidence type="ECO:0000256" key="3">
    <source>
        <dbReference type="ARBA" id="ARBA00022512"/>
    </source>
</evidence>
<comment type="caution">
    <text evidence="11">The sequence shown here is derived from an EMBL/GenBank/DDBJ whole genome shotgun (WGS) entry which is preliminary data.</text>
</comment>
<dbReference type="AlphaFoldDB" id="A0A7J7CXB9"/>
<feature type="active site" evidence="8">
    <location>
        <position position="356"/>
    </location>
</feature>
<comment type="subcellular location">
    <subcellularLocation>
        <location evidence="1">Secreted</location>
        <location evidence="1">Cell wall</location>
    </subcellularLocation>
</comment>
<keyword evidence="4" id="KW-0964">Secreted</keyword>
<dbReference type="SUPFAM" id="SSF51126">
    <property type="entry name" value="Pectin lyase-like"/>
    <property type="match status" value="1"/>
</dbReference>
<evidence type="ECO:0000313" key="12">
    <source>
        <dbReference type="Proteomes" id="UP000593562"/>
    </source>
</evidence>
<dbReference type="Proteomes" id="UP000593562">
    <property type="component" value="Unassembled WGS sequence"/>
</dbReference>
<gene>
    <name evidence="11" type="ORF">HS088_TW13G01634</name>
</gene>
<dbReference type="SMART" id="SM00710">
    <property type="entry name" value="PbH1"/>
    <property type="match status" value="6"/>
</dbReference>
<keyword evidence="10" id="KW-0472">Membrane</keyword>
<dbReference type="PANTHER" id="PTHR31375">
    <property type="match status" value="1"/>
</dbReference>
<dbReference type="GO" id="GO:0004650">
    <property type="term" value="F:polygalacturonase activity"/>
    <property type="evidence" value="ECO:0007669"/>
    <property type="project" value="InterPro"/>
</dbReference>
<comment type="similarity">
    <text evidence="2 9">Belongs to the glycosyl hydrolase 28 family.</text>
</comment>
<name>A0A7J7CXB9_TRIWF</name>